<organism evidence="1 2">
    <name type="scientific">Chitinophaga tropicalis</name>
    <dbReference type="NCBI Taxonomy" id="2683588"/>
    <lineage>
        <taxon>Bacteria</taxon>
        <taxon>Pseudomonadati</taxon>
        <taxon>Bacteroidota</taxon>
        <taxon>Chitinophagia</taxon>
        <taxon>Chitinophagales</taxon>
        <taxon>Chitinophagaceae</taxon>
        <taxon>Chitinophaga</taxon>
    </lineage>
</organism>
<dbReference type="RefSeq" id="WP_157309765.1">
    <property type="nucleotide sequence ID" value="NZ_WRXN01000023.1"/>
</dbReference>
<protein>
    <submittedName>
        <fullName evidence="1">Uncharacterized protein</fullName>
    </submittedName>
</protein>
<name>A0A7K1UEE9_9BACT</name>
<dbReference type="EMBL" id="WRXN01000023">
    <property type="protein sequence ID" value="MVT12345.1"/>
    <property type="molecule type" value="Genomic_DNA"/>
</dbReference>
<dbReference type="Proteomes" id="UP000461730">
    <property type="component" value="Unassembled WGS sequence"/>
</dbReference>
<comment type="caution">
    <text evidence="1">The sequence shown here is derived from an EMBL/GenBank/DDBJ whole genome shotgun (WGS) entry which is preliminary data.</text>
</comment>
<keyword evidence="2" id="KW-1185">Reference proteome</keyword>
<reference evidence="1 2" key="1">
    <citation type="submission" date="2019-12" db="EMBL/GenBank/DDBJ databases">
        <title>Chitinophaga sp. strain ysch24 (GDMCC 1.1355), whole genome shotgun sequence.</title>
        <authorList>
            <person name="Zhang X."/>
        </authorList>
    </citation>
    <scope>NUCLEOTIDE SEQUENCE [LARGE SCALE GENOMIC DNA]</scope>
    <source>
        <strain evidence="2">ysch24</strain>
    </source>
</reference>
<sequence length="82" mass="9290">MLGNPEKAKETVQQLFIEVWKKKAYLNITHSAGGYFYQLLYERCLQQRGDTIKEKAICPPCKTGPAVVPMALYPTLAIAMDR</sequence>
<gene>
    <name evidence="1" type="ORF">GO493_29090</name>
</gene>
<accession>A0A7K1UEE9</accession>
<proteinExistence type="predicted"/>
<evidence type="ECO:0000313" key="2">
    <source>
        <dbReference type="Proteomes" id="UP000461730"/>
    </source>
</evidence>
<evidence type="ECO:0000313" key="1">
    <source>
        <dbReference type="EMBL" id="MVT12345.1"/>
    </source>
</evidence>
<dbReference type="AlphaFoldDB" id="A0A7K1UEE9"/>